<gene>
    <name evidence="3" type="ORF">J2S20_001920</name>
</gene>
<evidence type="ECO:0000313" key="4">
    <source>
        <dbReference type="Proteomes" id="UP001241537"/>
    </source>
</evidence>
<keyword evidence="1" id="KW-1133">Transmembrane helix</keyword>
<keyword evidence="2" id="KW-0732">Signal</keyword>
<organism evidence="3 4">
    <name type="scientific">Moryella indoligenes</name>
    <dbReference type="NCBI Taxonomy" id="371674"/>
    <lineage>
        <taxon>Bacteria</taxon>
        <taxon>Bacillati</taxon>
        <taxon>Bacillota</taxon>
        <taxon>Clostridia</taxon>
        <taxon>Lachnospirales</taxon>
        <taxon>Lachnospiraceae</taxon>
        <taxon>Moryella</taxon>
    </lineage>
</organism>
<reference evidence="3" key="1">
    <citation type="submission" date="2023-07" db="EMBL/GenBank/DDBJ databases">
        <title>Genomic Encyclopedia of Type Strains, Phase IV (KMG-IV): sequencing the most valuable type-strain genomes for metagenomic binning, comparative biology and taxonomic classification.</title>
        <authorList>
            <person name="Goeker M."/>
        </authorList>
    </citation>
    <scope>NUCLEOTIDE SEQUENCE</scope>
    <source>
        <strain evidence="3">DSM 19659</strain>
    </source>
</reference>
<keyword evidence="4" id="KW-1185">Reference proteome</keyword>
<dbReference type="EMBL" id="JAUSTO010000014">
    <property type="protein sequence ID" value="MDQ0153210.1"/>
    <property type="molecule type" value="Genomic_DNA"/>
</dbReference>
<keyword evidence="1" id="KW-0812">Transmembrane</keyword>
<dbReference type="RefSeq" id="WP_307255208.1">
    <property type="nucleotide sequence ID" value="NZ_JAUSTO010000014.1"/>
</dbReference>
<dbReference type="AlphaFoldDB" id="A0AAE3VBM7"/>
<keyword evidence="1" id="KW-0472">Membrane</keyword>
<proteinExistence type="predicted"/>
<protein>
    <submittedName>
        <fullName evidence="3">Uncharacterized protein</fullName>
    </submittedName>
</protein>
<feature type="transmembrane region" description="Helical" evidence="1">
    <location>
        <begin position="384"/>
        <end position="408"/>
    </location>
</feature>
<evidence type="ECO:0000256" key="2">
    <source>
        <dbReference type="SAM" id="SignalP"/>
    </source>
</evidence>
<name>A0AAE3VBM7_9FIRM</name>
<evidence type="ECO:0000313" key="3">
    <source>
        <dbReference type="EMBL" id="MDQ0153210.1"/>
    </source>
</evidence>
<sequence length="415" mass="46865">MRRLCGLFLSSMLLCAVIQLPVCAAVLPSTEVAEDVGNGYRFEIPGIGGFSANGKNGETMSVGVITLDQGLQAQLYRDGEAAVFQNGMAITENGVYELRVFRETQGTPEDFGIYRFQIENNYADIGAGGRAEIRLVENPEMIPEYLPERGMYRYSFRSGRYFDTSVPVGGWSSNQIRLILGQGVNLYSARRDGELTVPEESMVFREYGSYEIGVRSNELGFEGEESYKEDIVFRLFQRDKAVQYDSISAPLGFIFHSCTLNGERQELSGATVQELRGDGEYRVEFLKSPLSEGEAPHLYTVEFMRDTTPPELHFSEDIYSGTVRKNLHFSCEETDAEIHIFKNYQRVVATGGNISQNGSYRLLVSDRYGNQREYRFLMQKTVKLFTPALIVIPLLLLLVGCVMVAVYWKRHMRVL</sequence>
<feature type="chain" id="PRO_5041969074" evidence="2">
    <location>
        <begin position="25"/>
        <end position="415"/>
    </location>
</feature>
<evidence type="ECO:0000256" key="1">
    <source>
        <dbReference type="SAM" id="Phobius"/>
    </source>
</evidence>
<dbReference type="Proteomes" id="UP001241537">
    <property type="component" value="Unassembled WGS sequence"/>
</dbReference>
<feature type="signal peptide" evidence="2">
    <location>
        <begin position="1"/>
        <end position="24"/>
    </location>
</feature>
<comment type="caution">
    <text evidence="3">The sequence shown here is derived from an EMBL/GenBank/DDBJ whole genome shotgun (WGS) entry which is preliminary data.</text>
</comment>
<accession>A0AAE3VBM7</accession>